<name>A0A7J8WWU9_GOSAI</name>
<dbReference type="AlphaFoldDB" id="A0A7J8WWU9"/>
<dbReference type="EMBL" id="JABFAA010000004">
    <property type="protein sequence ID" value="MBA0679412.1"/>
    <property type="molecule type" value="Genomic_DNA"/>
</dbReference>
<reference evidence="1 2" key="1">
    <citation type="journal article" date="2019" name="Genome Biol. Evol.">
        <title>Insights into the evolution of the New World diploid cottons (Gossypium, subgenus Houzingenia) based on genome sequencing.</title>
        <authorList>
            <person name="Grover C.E."/>
            <person name="Arick M.A. 2nd"/>
            <person name="Thrash A."/>
            <person name="Conover J.L."/>
            <person name="Sanders W.S."/>
            <person name="Peterson D.G."/>
            <person name="Frelichowski J.E."/>
            <person name="Scheffler J.A."/>
            <person name="Scheffler B.E."/>
            <person name="Wendel J.F."/>
        </authorList>
    </citation>
    <scope>NUCLEOTIDE SEQUENCE [LARGE SCALE GENOMIC DNA]</scope>
    <source>
        <strain evidence="1">185</strain>
        <tissue evidence="1">Leaf</tissue>
    </source>
</reference>
<organism evidence="1 2">
    <name type="scientific">Gossypium aridum</name>
    <name type="common">American cotton</name>
    <name type="synonym">Erioxylum aridum</name>
    <dbReference type="NCBI Taxonomy" id="34290"/>
    <lineage>
        <taxon>Eukaryota</taxon>
        <taxon>Viridiplantae</taxon>
        <taxon>Streptophyta</taxon>
        <taxon>Embryophyta</taxon>
        <taxon>Tracheophyta</taxon>
        <taxon>Spermatophyta</taxon>
        <taxon>Magnoliopsida</taxon>
        <taxon>eudicotyledons</taxon>
        <taxon>Gunneridae</taxon>
        <taxon>Pentapetalae</taxon>
        <taxon>rosids</taxon>
        <taxon>malvids</taxon>
        <taxon>Malvales</taxon>
        <taxon>Malvaceae</taxon>
        <taxon>Malvoideae</taxon>
        <taxon>Gossypium</taxon>
    </lineage>
</organism>
<accession>A0A7J8WWU9</accession>
<protein>
    <submittedName>
        <fullName evidence="1">Uncharacterized protein</fullName>
    </submittedName>
</protein>
<evidence type="ECO:0000313" key="1">
    <source>
        <dbReference type="EMBL" id="MBA0679412.1"/>
    </source>
</evidence>
<comment type="caution">
    <text evidence="1">The sequence shown here is derived from an EMBL/GenBank/DDBJ whole genome shotgun (WGS) entry which is preliminary data.</text>
</comment>
<keyword evidence="2" id="KW-1185">Reference proteome</keyword>
<gene>
    <name evidence="1" type="ORF">Goari_011180</name>
</gene>
<dbReference type="Proteomes" id="UP000593577">
    <property type="component" value="Unassembled WGS sequence"/>
</dbReference>
<sequence length="53" mass="6005">MGNECKLDLTLDVQLQLGLPVDRPVVTGSIYAVNWRDVCKQLLGRVSKMIYRV</sequence>
<proteinExistence type="predicted"/>
<evidence type="ECO:0000313" key="2">
    <source>
        <dbReference type="Proteomes" id="UP000593577"/>
    </source>
</evidence>